<dbReference type="Proteomes" id="UP000189670">
    <property type="component" value="Unassembled WGS sequence"/>
</dbReference>
<organism evidence="2 3">
    <name type="scientific">Candidatus Magnetoglobus multicellularis str. Araruama</name>
    <dbReference type="NCBI Taxonomy" id="890399"/>
    <lineage>
        <taxon>Bacteria</taxon>
        <taxon>Pseudomonadati</taxon>
        <taxon>Thermodesulfobacteriota</taxon>
        <taxon>Desulfobacteria</taxon>
        <taxon>Desulfobacterales</taxon>
        <taxon>Desulfobacteraceae</taxon>
        <taxon>Candidatus Magnetoglobus</taxon>
    </lineage>
</organism>
<dbReference type="EMBL" id="ATBP01001279">
    <property type="protein sequence ID" value="ETR67643.1"/>
    <property type="molecule type" value="Genomic_DNA"/>
</dbReference>
<dbReference type="AlphaFoldDB" id="A0A1V1NYK7"/>
<keyword evidence="1" id="KW-1133">Transmembrane helix</keyword>
<gene>
    <name evidence="2" type="ORF">OMM_11368</name>
</gene>
<protein>
    <submittedName>
        <fullName evidence="2">Uncharacterized protein</fullName>
    </submittedName>
</protein>
<keyword evidence="1" id="KW-0472">Membrane</keyword>
<evidence type="ECO:0000313" key="3">
    <source>
        <dbReference type="Proteomes" id="UP000189670"/>
    </source>
</evidence>
<feature type="non-terminal residue" evidence="2">
    <location>
        <position position="175"/>
    </location>
</feature>
<feature type="transmembrane region" description="Helical" evidence="1">
    <location>
        <begin position="78"/>
        <end position="95"/>
    </location>
</feature>
<accession>A0A1V1NYK7</accession>
<comment type="caution">
    <text evidence="2">The sequence shown here is derived from an EMBL/GenBank/DDBJ whole genome shotgun (WGS) entry which is preliminary data.</text>
</comment>
<reference evidence="3" key="1">
    <citation type="submission" date="2012-11" db="EMBL/GenBank/DDBJ databases">
        <authorList>
            <person name="Lucero-Rivera Y.E."/>
            <person name="Tovar-Ramirez D."/>
        </authorList>
    </citation>
    <scope>NUCLEOTIDE SEQUENCE [LARGE SCALE GENOMIC DNA]</scope>
    <source>
        <strain evidence="3">Araruama</strain>
    </source>
</reference>
<name>A0A1V1NYK7_9BACT</name>
<sequence>MSFNWIKITPGKVFSYPVKGKTASEEKQWQQLPKDKMKRIWRLQWQTLGRLLVGGALIWGMVLLGYWVYNKNLRDEHVIFLCCSSIFIAMVWPIFRFVANKMKWFLADGIAIEKFSKCLKAVKWRKRSISLFKTIRMSSSRLLLRIIIFSVFCVLLPLSLWVTNPSLTGHYNVIF</sequence>
<keyword evidence="1" id="KW-0812">Transmembrane</keyword>
<evidence type="ECO:0000313" key="2">
    <source>
        <dbReference type="EMBL" id="ETR67643.1"/>
    </source>
</evidence>
<feature type="transmembrane region" description="Helical" evidence="1">
    <location>
        <begin position="47"/>
        <end position="66"/>
    </location>
</feature>
<proteinExistence type="predicted"/>
<evidence type="ECO:0000256" key="1">
    <source>
        <dbReference type="SAM" id="Phobius"/>
    </source>
</evidence>
<feature type="transmembrane region" description="Helical" evidence="1">
    <location>
        <begin position="142"/>
        <end position="162"/>
    </location>
</feature>